<accession>A0A4Z0F8N6</accession>
<dbReference type="AlphaFoldDB" id="A0A4Z0F8N6"/>
<dbReference type="Proteomes" id="UP000297890">
    <property type="component" value="Unassembled WGS sequence"/>
</dbReference>
<dbReference type="NCBIfam" id="TIGR02605">
    <property type="entry name" value="CxxC_CxxC_SSSS"/>
    <property type="match status" value="1"/>
</dbReference>
<evidence type="ECO:0000259" key="1">
    <source>
        <dbReference type="SMART" id="SM00834"/>
    </source>
</evidence>
<dbReference type="EMBL" id="SRIO01000011">
    <property type="protein sequence ID" value="TFZ82147.1"/>
    <property type="molecule type" value="Genomic_DNA"/>
</dbReference>
<dbReference type="SMART" id="SM00834">
    <property type="entry name" value="CxxC_CXXC_SSSS"/>
    <property type="match status" value="1"/>
</dbReference>
<feature type="domain" description="Putative regulatory protein FmdB zinc ribbon" evidence="1">
    <location>
        <begin position="1"/>
        <end position="39"/>
    </location>
</feature>
<keyword evidence="3" id="KW-1185">Reference proteome</keyword>
<gene>
    <name evidence="2" type="ORF">E4680_08975</name>
</gene>
<sequence length="75" mass="8479">MPIFDFHCESCGQTFELLVRNEAPVCPHCGGQRLEKLLSAPNVAGQSKKIIESARRQAAREGHFSHYARSEKPRR</sequence>
<dbReference type="Pfam" id="PF09723">
    <property type="entry name" value="Zn_ribbon_8"/>
    <property type="match status" value="1"/>
</dbReference>
<reference evidence="2 3" key="1">
    <citation type="journal article" date="2019" name="ISME J.">
        <title>Candidatus Macondimonas diazotrophica, a novel gammaproteobacterial genus dominating crude-oil-contaminated coastal sediments.</title>
        <authorList>
            <person name="Karthikeyan S."/>
            <person name="Konstantinidis K."/>
        </authorList>
    </citation>
    <scope>NUCLEOTIDE SEQUENCE [LARGE SCALE GENOMIC DNA]</scope>
    <source>
        <strain evidence="2 3">KTK01</strain>
    </source>
</reference>
<dbReference type="OrthoDB" id="9813321at2"/>
<evidence type="ECO:0000313" key="3">
    <source>
        <dbReference type="Proteomes" id="UP000297890"/>
    </source>
</evidence>
<evidence type="ECO:0000313" key="2">
    <source>
        <dbReference type="EMBL" id="TFZ82147.1"/>
    </source>
</evidence>
<dbReference type="InterPro" id="IPR013429">
    <property type="entry name" value="Regulatory_FmdB_Zinc_ribbon"/>
</dbReference>
<organism evidence="2 3">
    <name type="scientific">Candidatus Macondimonas diazotrophica</name>
    <dbReference type="NCBI Taxonomy" id="2305248"/>
    <lineage>
        <taxon>Bacteria</taxon>
        <taxon>Pseudomonadati</taxon>
        <taxon>Pseudomonadota</taxon>
        <taxon>Gammaproteobacteria</taxon>
        <taxon>Chromatiales</taxon>
        <taxon>Ectothiorhodospiraceae</taxon>
        <taxon>Candidatus Macondimonas</taxon>
    </lineage>
</organism>
<protein>
    <submittedName>
        <fullName evidence="2">Zinc ribbon domain-containing protein</fullName>
    </submittedName>
</protein>
<name>A0A4Z0F8N6_9GAMM</name>
<comment type="caution">
    <text evidence="2">The sequence shown here is derived from an EMBL/GenBank/DDBJ whole genome shotgun (WGS) entry which is preliminary data.</text>
</comment>
<dbReference type="RefSeq" id="WP_135282075.1">
    <property type="nucleotide sequence ID" value="NZ_SRIO01000011.1"/>
</dbReference>
<proteinExistence type="predicted"/>